<sequence>MADWREGDYYTQLRAASVSARELQYFHRQASTKSWLEHRHYSPVASPQRTPRGDGEDEFLGRVVNTDDTIRHWLAVVSNKAFPPPASKTPGGVQADAGVDQPDFLLLCDVQHGVNGFRGIAHGGFLCSLLDETLAQVVELHRHTGHSPSREHLYTANLNVNFRRPVATPDTIVIKAWLEKRAGRKWTVRGVLENSKGERCIDVDGLWIAARPGTL</sequence>
<dbReference type="SUPFAM" id="SSF54637">
    <property type="entry name" value="Thioesterase/thiol ester dehydrase-isomerase"/>
    <property type="match status" value="1"/>
</dbReference>
<keyword evidence="3" id="KW-1185">Reference proteome</keyword>
<dbReference type="AlphaFoldDB" id="A0A139HTC3"/>
<evidence type="ECO:0000259" key="1">
    <source>
        <dbReference type="Pfam" id="PF03061"/>
    </source>
</evidence>
<proteinExistence type="predicted"/>
<reference evidence="2 3" key="1">
    <citation type="submission" date="2015-07" db="EMBL/GenBank/DDBJ databases">
        <title>Comparative genomics of the Sigatoka disease complex on banana suggests a link between parallel evolutionary changes in Pseudocercospora fijiensis and Pseudocercospora eumusae and increased virulence on the banana host.</title>
        <authorList>
            <person name="Chang T.-C."/>
            <person name="Salvucci A."/>
            <person name="Crous P.W."/>
            <person name="Stergiopoulos I."/>
        </authorList>
    </citation>
    <scope>NUCLEOTIDE SEQUENCE [LARGE SCALE GENOMIC DNA]</scope>
    <source>
        <strain evidence="2 3">CBS 114824</strain>
    </source>
</reference>
<dbReference type="PANTHER" id="PTHR47260:SF3">
    <property type="entry name" value="THIOESTERASE FAMILY PROTEIN (AFU_ORTHOLOGUE AFUA_7G03960)"/>
    <property type="match status" value="1"/>
</dbReference>
<dbReference type="Proteomes" id="UP000070133">
    <property type="component" value="Unassembled WGS sequence"/>
</dbReference>
<comment type="caution">
    <text evidence="2">The sequence shown here is derived from an EMBL/GenBank/DDBJ whole genome shotgun (WGS) entry which is preliminary data.</text>
</comment>
<dbReference type="InterPro" id="IPR029069">
    <property type="entry name" value="HotDog_dom_sf"/>
</dbReference>
<dbReference type="InterPro" id="IPR006683">
    <property type="entry name" value="Thioestr_dom"/>
</dbReference>
<dbReference type="Gene3D" id="3.10.129.10">
    <property type="entry name" value="Hotdog Thioesterase"/>
    <property type="match status" value="1"/>
</dbReference>
<gene>
    <name evidence="2" type="ORF">AC578_5582</name>
</gene>
<feature type="domain" description="Thioesterase" evidence="1">
    <location>
        <begin position="119"/>
        <end position="200"/>
    </location>
</feature>
<accession>A0A139HTC3</accession>
<protein>
    <recommendedName>
        <fullName evidence="1">Thioesterase domain-containing protein</fullName>
    </recommendedName>
</protein>
<dbReference type="EMBL" id="LFZN01000011">
    <property type="protein sequence ID" value="KXT05643.1"/>
    <property type="molecule type" value="Genomic_DNA"/>
</dbReference>
<dbReference type="OrthoDB" id="506431at2759"/>
<evidence type="ECO:0000313" key="3">
    <source>
        <dbReference type="Proteomes" id="UP000070133"/>
    </source>
</evidence>
<dbReference type="Pfam" id="PF03061">
    <property type="entry name" value="4HBT"/>
    <property type="match status" value="1"/>
</dbReference>
<dbReference type="CDD" id="cd03443">
    <property type="entry name" value="PaaI_thioesterase"/>
    <property type="match status" value="1"/>
</dbReference>
<dbReference type="InterPro" id="IPR052061">
    <property type="entry name" value="PTE-AB_protein"/>
</dbReference>
<organism evidence="2 3">
    <name type="scientific">Pseudocercospora eumusae</name>
    <dbReference type="NCBI Taxonomy" id="321146"/>
    <lineage>
        <taxon>Eukaryota</taxon>
        <taxon>Fungi</taxon>
        <taxon>Dikarya</taxon>
        <taxon>Ascomycota</taxon>
        <taxon>Pezizomycotina</taxon>
        <taxon>Dothideomycetes</taxon>
        <taxon>Dothideomycetidae</taxon>
        <taxon>Mycosphaerellales</taxon>
        <taxon>Mycosphaerellaceae</taxon>
        <taxon>Pseudocercospora</taxon>
    </lineage>
</organism>
<dbReference type="PANTHER" id="PTHR47260">
    <property type="entry name" value="UPF0644 PROTEIN PB2B4.06"/>
    <property type="match status" value="1"/>
</dbReference>
<evidence type="ECO:0000313" key="2">
    <source>
        <dbReference type="EMBL" id="KXT05643.1"/>
    </source>
</evidence>
<name>A0A139HTC3_9PEZI</name>